<proteinExistence type="inferred from homology"/>
<dbReference type="Pfam" id="PF13087">
    <property type="entry name" value="AAA_12"/>
    <property type="match status" value="1"/>
</dbReference>
<evidence type="ECO:0008006" key="10">
    <source>
        <dbReference type="Google" id="ProtNLM"/>
    </source>
</evidence>
<evidence type="ECO:0000256" key="1">
    <source>
        <dbReference type="ARBA" id="ARBA00007913"/>
    </source>
</evidence>
<keyword evidence="4" id="KW-0347">Helicase</keyword>
<dbReference type="PANTHER" id="PTHR43788:SF8">
    <property type="entry name" value="DNA-BINDING PROTEIN SMUBP-2"/>
    <property type="match status" value="1"/>
</dbReference>
<keyword evidence="3" id="KW-0378">Hydrolase</keyword>
<dbReference type="Gene3D" id="3.40.50.300">
    <property type="entry name" value="P-loop containing nucleotide triphosphate hydrolases"/>
    <property type="match status" value="2"/>
</dbReference>
<comment type="similarity">
    <text evidence="1">Belongs to the DNA2/NAM7 helicase family.</text>
</comment>
<dbReference type="GO" id="GO:0005524">
    <property type="term" value="F:ATP binding"/>
    <property type="evidence" value="ECO:0007669"/>
    <property type="project" value="UniProtKB-KW"/>
</dbReference>
<evidence type="ECO:0000313" key="9">
    <source>
        <dbReference type="Proteomes" id="UP000305948"/>
    </source>
</evidence>
<keyword evidence="9" id="KW-1185">Reference proteome</keyword>
<evidence type="ECO:0000256" key="4">
    <source>
        <dbReference type="ARBA" id="ARBA00022806"/>
    </source>
</evidence>
<evidence type="ECO:0000256" key="3">
    <source>
        <dbReference type="ARBA" id="ARBA00022801"/>
    </source>
</evidence>
<gene>
    <name evidence="8" type="ORF">OE88DRAFT_1083984</name>
</gene>
<reference evidence="8 9" key="1">
    <citation type="journal article" date="2019" name="Nat. Ecol. Evol.">
        <title>Megaphylogeny resolves global patterns of mushroom evolution.</title>
        <authorList>
            <person name="Varga T."/>
            <person name="Krizsan K."/>
            <person name="Foldi C."/>
            <person name="Dima B."/>
            <person name="Sanchez-Garcia M."/>
            <person name="Sanchez-Ramirez S."/>
            <person name="Szollosi G.J."/>
            <person name="Szarkandi J.G."/>
            <person name="Papp V."/>
            <person name="Albert L."/>
            <person name="Andreopoulos W."/>
            <person name="Angelini C."/>
            <person name="Antonin V."/>
            <person name="Barry K.W."/>
            <person name="Bougher N.L."/>
            <person name="Buchanan P."/>
            <person name="Buyck B."/>
            <person name="Bense V."/>
            <person name="Catcheside P."/>
            <person name="Chovatia M."/>
            <person name="Cooper J."/>
            <person name="Damon W."/>
            <person name="Desjardin D."/>
            <person name="Finy P."/>
            <person name="Geml J."/>
            <person name="Haridas S."/>
            <person name="Hughes K."/>
            <person name="Justo A."/>
            <person name="Karasinski D."/>
            <person name="Kautmanova I."/>
            <person name="Kiss B."/>
            <person name="Kocsube S."/>
            <person name="Kotiranta H."/>
            <person name="LaButti K.M."/>
            <person name="Lechner B.E."/>
            <person name="Liimatainen K."/>
            <person name="Lipzen A."/>
            <person name="Lukacs Z."/>
            <person name="Mihaltcheva S."/>
            <person name="Morgado L.N."/>
            <person name="Niskanen T."/>
            <person name="Noordeloos M.E."/>
            <person name="Ohm R.A."/>
            <person name="Ortiz-Santana B."/>
            <person name="Ovrebo C."/>
            <person name="Racz N."/>
            <person name="Riley R."/>
            <person name="Savchenko A."/>
            <person name="Shiryaev A."/>
            <person name="Soop K."/>
            <person name="Spirin V."/>
            <person name="Szebenyi C."/>
            <person name="Tomsovsky M."/>
            <person name="Tulloss R.E."/>
            <person name="Uehling J."/>
            <person name="Grigoriev I.V."/>
            <person name="Vagvolgyi C."/>
            <person name="Papp T."/>
            <person name="Martin F.M."/>
            <person name="Miettinen O."/>
            <person name="Hibbett D.S."/>
            <person name="Nagy L.G."/>
        </authorList>
    </citation>
    <scope>NUCLEOTIDE SEQUENCE [LARGE SCALE GENOMIC DNA]</scope>
    <source>
        <strain evidence="8 9">OMC1185</strain>
    </source>
</reference>
<keyword evidence="2" id="KW-0547">Nucleotide-binding</keyword>
<organism evidence="8 9">
    <name type="scientific">Heliocybe sulcata</name>
    <dbReference type="NCBI Taxonomy" id="5364"/>
    <lineage>
        <taxon>Eukaryota</taxon>
        <taxon>Fungi</taxon>
        <taxon>Dikarya</taxon>
        <taxon>Basidiomycota</taxon>
        <taxon>Agaricomycotina</taxon>
        <taxon>Agaricomycetes</taxon>
        <taxon>Gloeophyllales</taxon>
        <taxon>Gloeophyllaceae</taxon>
        <taxon>Heliocybe</taxon>
    </lineage>
</organism>
<dbReference type="InterPro" id="IPR041677">
    <property type="entry name" value="DNA2/NAM7_AAA_11"/>
</dbReference>
<dbReference type="Pfam" id="PF13086">
    <property type="entry name" value="AAA_11"/>
    <property type="match status" value="1"/>
</dbReference>
<evidence type="ECO:0000256" key="2">
    <source>
        <dbReference type="ARBA" id="ARBA00022741"/>
    </source>
</evidence>
<sequence>MSSNTVQQRFGGCQVVLCTLDMLSNAQLRNRGITKLIPIKYLIIDEASQIDVNDYIPVFTLFASSLEKVCCIGDNKQLPPFGQESNEDLKSIFEISHLTDKTTFLNIQYRMPPTIGQFISQYIYEGQLQSNPGHPVAGQTCYFIDVSGGKEELHDTSWMV</sequence>
<dbReference type="AlphaFoldDB" id="A0A5C3MWJ1"/>
<keyword evidence="5" id="KW-0067">ATP-binding</keyword>
<dbReference type="PANTHER" id="PTHR43788">
    <property type="entry name" value="DNA2/NAM7 HELICASE FAMILY MEMBER"/>
    <property type="match status" value="1"/>
</dbReference>
<dbReference type="SUPFAM" id="SSF52540">
    <property type="entry name" value="P-loop containing nucleoside triphosphate hydrolases"/>
    <property type="match status" value="1"/>
</dbReference>
<evidence type="ECO:0000259" key="6">
    <source>
        <dbReference type="Pfam" id="PF13086"/>
    </source>
</evidence>
<dbReference type="GO" id="GO:0043139">
    <property type="term" value="F:5'-3' DNA helicase activity"/>
    <property type="evidence" value="ECO:0007669"/>
    <property type="project" value="TreeGrafter"/>
</dbReference>
<dbReference type="InterPro" id="IPR041679">
    <property type="entry name" value="DNA2/NAM7-like_C"/>
</dbReference>
<name>A0A5C3MWJ1_9AGAM</name>
<dbReference type="EMBL" id="ML213536">
    <property type="protein sequence ID" value="TFK45821.1"/>
    <property type="molecule type" value="Genomic_DNA"/>
</dbReference>
<dbReference type="InterPro" id="IPR027417">
    <property type="entry name" value="P-loop_NTPase"/>
</dbReference>
<evidence type="ECO:0000259" key="7">
    <source>
        <dbReference type="Pfam" id="PF13087"/>
    </source>
</evidence>
<dbReference type="Proteomes" id="UP000305948">
    <property type="component" value="Unassembled WGS sequence"/>
</dbReference>
<feature type="domain" description="DNA2/NAM7 helicase-like C-terminal" evidence="7">
    <location>
        <begin position="92"/>
        <end position="132"/>
    </location>
</feature>
<evidence type="ECO:0000313" key="8">
    <source>
        <dbReference type="EMBL" id="TFK45821.1"/>
    </source>
</evidence>
<dbReference type="GO" id="GO:0016787">
    <property type="term" value="F:hydrolase activity"/>
    <property type="evidence" value="ECO:0007669"/>
    <property type="project" value="UniProtKB-KW"/>
</dbReference>
<accession>A0A5C3MWJ1</accession>
<dbReference type="InterPro" id="IPR050534">
    <property type="entry name" value="Coronavir_polyprotein_1ab"/>
</dbReference>
<protein>
    <recommendedName>
        <fullName evidence="10">DNA2/NAM7 helicase helicase domain-containing protein</fullName>
    </recommendedName>
</protein>
<dbReference type="STRING" id="5364.A0A5C3MWJ1"/>
<dbReference type="OrthoDB" id="6513042at2759"/>
<evidence type="ECO:0000256" key="5">
    <source>
        <dbReference type="ARBA" id="ARBA00022840"/>
    </source>
</evidence>
<feature type="domain" description="DNA2/NAM7 helicase helicase" evidence="6">
    <location>
        <begin position="9"/>
        <end position="81"/>
    </location>
</feature>